<keyword evidence="9" id="KW-0418">Kinase</keyword>
<dbReference type="InterPro" id="IPR003594">
    <property type="entry name" value="HATPase_dom"/>
</dbReference>
<evidence type="ECO:0000256" key="8">
    <source>
        <dbReference type="ARBA" id="ARBA00022741"/>
    </source>
</evidence>
<feature type="domain" description="HAMP" evidence="16">
    <location>
        <begin position="192"/>
        <end position="244"/>
    </location>
</feature>
<feature type="transmembrane region" description="Helical" evidence="14">
    <location>
        <begin position="163"/>
        <end position="186"/>
    </location>
</feature>
<dbReference type="FunFam" id="3.30.565.10:FF:000006">
    <property type="entry name" value="Sensor histidine kinase WalK"/>
    <property type="match status" value="1"/>
</dbReference>
<dbReference type="PANTHER" id="PTHR45528">
    <property type="entry name" value="SENSOR HISTIDINE KINASE CPXA"/>
    <property type="match status" value="1"/>
</dbReference>
<keyword evidence="12" id="KW-0902">Two-component regulatory system</keyword>
<dbReference type="InterPro" id="IPR036097">
    <property type="entry name" value="HisK_dim/P_sf"/>
</dbReference>
<evidence type="ECO:0000256" key="1">
    <source>
        <dbReference type="ARBA" id="ARBA00000085"/>
    </source>
</evidence>
<organism evidence="17 18">
    <name type="scientific">Dorea formicigenerans</name>
    <dbReference type="NCBI Taxonomy" id="39486"/>
    <lineage>
        <taxon>Bacteria</taxon>
        <taxon>Bacillati</taxon>
        <taxon>Bacillota</taxon>
        <taxon>Clostridia</taxon>
        <taxon>Lachnospirales</taxon>
        <taxon>Lachnospiraceae</taxon>
        <taxon>Dorea</taxon>
    </lineage>
</organism>
<dbReference type="CDD" id="cd06225">
    <property type="entry name" value="HAMP"/>
    <property type="match status" value="1"/>
</dbReference>
<dbReference type="AlphaFoldDB" id="A0A564T7G7"/>
<gene>
    <name evidence="17" type="primary">phoR_1</name>
    <name evidence="17" type="ORF">DFSSTS7063_01161</name>
</gene>
<reference evidence="17 18" key="1">
    <citation type="submission" date="2019-07" db="EMBL/GenBank/DDBJ databases">
        <authorList>
            <person name="Hibberd C M."/>
            <person name="Gehrig L. J."/>
            <person name="Chang H.-W."/>
            <person name="Venkatesh S."/>
        </authorList>
    </citation>
    <scope>NUCLEOTIDE SEQUENCE [LARGE SCALE GENOMIC DNA]</scope>
    <source>
        <strain evidence="17">Dorea_formicigenerans_SSTS_Bg7063</strain>
    </source>
</reference>
<evidence type="ECO:0000256" key="10">
    <source>
        <dbReference type="ARBA" id="ARBA00022840"/>
    </source>
</evidence>
<dbReference type="Gene3D" id="6.10.340.10">
    <property type="match status" value="1"/>
</dbReference>
<dbReference type="EMBL" id="CABHNI010000020">
    <property type="protein sequence ID" value="VUX03293.1"/>
    <property type="molecule type" value="Genomic_DNA"/>
</dbReference>
<evidence type="ECO:0000313" key="18">
    <source>
        <dbReference type="Proteomes" id="UP000358366"/>
    </source>
</evidence>
<evidence type="ECO:0000256" key="7">
    <source>
        <dbReference type="ARBA" id="ARBA00022692"/>
    </source>
</evidence>
<keyword evidence="8" id="KW-0547">Nucleotide-binding</keyword>
<evidence type="ECO:0000256" key="5">
    <source>
        <dbReference type="ARBA" id="ARBA00022553"/>
    </source>
</evidence>
<dbReference type="InterPro" id="IPR003661">
    <property type="entry name" value="HisK_dim/P_dom"/>
</dbReference>
<dbReference type="SMART" id="SM00388">
    <property type="entry name" value="HisKA"/>
    <property type="match status" value="1"/>
</dbReference>
<feature type="domain" description="Histidine kinase" evidence="15">
    <location>
        <begin position="259"/>
        <end position="478"/>
    </location>
</feature>
<evidence type="ECO:0000256" key="11">
    <source>
        <dbReference type="ARBA" id="ARBA00022989"/>
    </source>
</evidence>
<sequence length="482" mass="54652">MKKQSLVYGFRMTVTWIAVASIAATLITWLLAATLYLKEQNKSIYPANYYEQQIPKIDEYVRRENTNLLLSANENRLQNAIKGDGISYQVVDGKGNILYGTNKEKIFIDKTDLISHLNTNSIYKDKGTYLYVVPITGKEGKIEGAVALTYQLKLSYGNGGGRLVMVVIVAALFSPILYIILFTLLFTRLFVKRINLPLQLLMDASKKIKNKDLDFEVNYHSENELGKLCIAFTEMQEELKKSLSAQWKMEQERIEMVEVLAHDLKTPISIVLGYTESLLDTGITNQERVRRYLSVIEENAQKCSILVQQMQAASESEQTNYELKLVSMNLYDFLSQKVKHYELQAEENGISIELQADSSTKASYLLDTDKLERIFDNIISNSLRYTPADGKIIISAIADKEHITYHICDTGSGFSKKDLEKATERFYRGDEARQSGTGHSGLGLYIVKRLVKQLYGTVTITNNKENGACVTFSQKVFSQRET</sequence>
<evidence type="ECO:0000256" key="14">
    <source>
        <dbReference type="SAM" id="Phobius"/>
    </source>
</evidence>
<dbReference type="Gene3D" id="3.30.565.10">
    <property type="entry name" value="Histidine kinase-like ATPase, C-terminal domain"/>
    <property type="match status" value="1"/>
</dbReference>
<dbReference type="PANTHER" id="PTHR45528:SF1">
    <property type="entry name" value="SENSOR HISTIDINE KINASE CPXA"/>
    <property type="match status" value="1"/>
</dbReference>
<dbReference type="InterPro" id="IPR003660">
    <property type="entry name" value="HAMP_dom"/>
</dbReference>
<dbReference type="Pfam" id="PF00512">
    <property type="entry name" value="HisKA"/>
    <property type="match status" value="1"/>
</dbReference>
<evidence type="ECO:0000256" key="13">
    <source>
        <dbReference type="ARBA" id="ARBA00023136"/>
    </source>
</evidence>
<accession>A0A564T7G7</accession>
<keyword evidence="6 17" id="KW-0808">Transferase</keyword>
<name>A0A564T7G7_9FIRM</name>
<dbReference type="GO" id="GO:0005524">
    <property type="term" value="F:ATP binding"/>
    <property type="evidence" value="ECO:0007669"/>
    <property type="project" value="UniProtKB-KW"/>
</dbReference>
<dbReference type="SUPFAM" id="SSF55874">
    <property type="entry name" value="ATPase domain of HSP90 chaperone/DNA topoisomerase II/histidine kinase"/>
    <property type="match status" value="1"/>
</dbReference>
<dbReference type="SUPFAM" id="SSF47384">
    <property type="entry name" value="Homodimeric domain of signal transducing histidine kinase"/>
    <property type="match status" value="1"/>
</dbReference>
<keyword evidence="10" id="KW-0067">ATP-binding</keyword>
<dbReference type="PROSITE" id="PS50885">
    <property type="entry name" value="HAMP"/>
    <property type="match status" value="1"/>
</dbReference>
<evidence type="ECO:0000256" key="6">
    <source>
        <dbReference type="ARBA" id="ARBA00022679"/>
    </source>
</evidence>
<dbReference type="EC" id="2.7.13.3" evidence="3"/>
<keyword evidence="4" id="KW-1003">Cell membrane</keyword>
<evidence type="ECO:0000313" key="17">
    <source>
        <dbReference type="EMBL" id="VUX03293.1"/>
    </source>
</evidence>
<dbReference type="Pfam" id="PF02518">
    <property type="entry name" value="HATPase_c"/>
    <property type="match status" value="1"/>
</dbReference>
<dbReference type="CDD" id="cd00082">
    <property type="entry name" value="HisKA"/>
    <property type="match status" value="1"/>
</dbReference>
<evidence type="ECO:0000256" key="9">
    <source>
        <dbReference type="ARBA" id="ARBA00022777"/>
    </source>
</evidence>
<evidence type="ECO:0000256" key="3">
    <source>
        <dbReference type="ARBA" id="ARBA00012438"/>
    </source>
</evidence>
<dbReference type="Gene3D" id="1.10.287.130">
    <property type="match status" value="1"/>
</dbReference>
<dbReference type="SMART" id="SM00304">
    <property type="entry name" value="HAMP"/>
    <property type="match status" value="1"/>
</dbReference>
<evidence type="ECO:0000259" key="16">
    <source>
        <dbReference type="PROSITE" id="PS50885"/>
    </source>
</evidence>
<keyword evidence="13 14" id="KW-0472">Membrane</keyword>
<dbReference type="GO" id="GO:0005886">
    <property type="term" value="C:plasma membrane"/>
    <property type="evidence" value="ECO:0007669"/>
    <property type="project" value="UniProtKB-SubCell"/>
</dbReference>
<evidence type="ECO:0000259" key="15">
    <source>
        <dbReference type="PROSITE" id="PS50109"/>
    </source>
</evidence>
<evidence type="ECO:0000256" key="4">
    <source>
        <dbReference type="ARBA" id="ARBA00022475"/>
    </source>
</evidence>
<dbReference type="SUPFAM" id="SSF158472">
    <property type="entry name" value="HAMP domain-like"/>
    <property type="match status" value="1"/>
</dbReference>
<evidence type="ECO:0000256" key="2">
    <source>
        <dbReference type="ARBA" id="ARBA00004651"/>
    </source>
</evidence>
<dbReference type="GO" id="GO:0000155">
    <property type="term" value="F:phosphorelay sensor kinase activity"/>
    <property type="evidence" value="ECO:0007669"/>
    <property type="project" value="InterPro"/>
</dbReference>
<dbReference type="InterPro" id="IPR050398">
    <property type="entry name" value="HssS/ArlS-like"/>
</dbReference>
<keyword evidence="7 14" id="KW-0812">Transmembrane</keyword>
<keyword evidence="11 14" id="KW-1133">Transmembrane helix</keyword>
<dbReference type="SMART" id="SM00387">
    <property type="entry name" value="HATPase_c"/>
    <property type="match status" value="1"/>
</dbReference>
<dbReference type="Proteomes" id="UP000358366">
    <property type="component" value="Unassembled WGS sequence"/>
</dbReference>
<evidence type="ECO:0000256" key="12">
    <source>
        <dbReference type="ARBA" id="ARBA00023012"/>
    </source>
</evidence>
<proteinExistence type="predicted"/>
<protein>
    <recommendedName>
        <fullName evidence="3">histidine kinase</fullName>
        <ecNumber evidence="3">2.7.13.3</ecNumber>
    </recommendedName>
</protein>
<feature type="transmembrane region" description="Helical" evidence="14">
    <location>
        <begin position="12"/>
        <end position="37"/>
    </location>
</feature>
<dbReference type="PROSITE" id="PS50109">
    <property type="entry name" value="HIS_KIN"/>
    <property type="match status" value="1"/>
</dbReference>
<dbReference type="Pfam" id="PF00672">
    <property type="entry name" value="HAMP"/>
    <property type="match status" value="1"/>
</dbReference>
<dbReference type="InterPro" id="IPR036890">
    <property type="entry name" value="HATPase_C_sf"/>
</dbReference>
<comment type="subcellular location">
    <subcellularLocation>
        <location evidence="2">Cell membrane</location>
        <topology evidence="2">Multi-pass membrane protein</topology>
    </subcellularLocation>
</comment>
<dbReference type="InterPro" id="IPR005467">
    <property type="entry name" value="His_kinase_dom"/>
</dbReference>
<dbReference type="RefSeq" id="WP_144101566.1">
    <property type="nucleotide sequence ID" value="NZ_CABHNI010000020.1"/>
</dbReference>
<comment type="catalytic activity">
    <reaction evidence="1">
        <text>ATP + protein L-histidine = ADP + protein N-phospho-L-histidine.</text>
        <dbReference type="EC" id="2.7.13.3"/>
    </reaction>
</comment>
<keyword evidence="5" id="KW-0597">Phosphoprotein</keyword>